<evidence type="ECO:0000313" key="13">
    <source>
        <dbReference type="EMBL" id="KAK4804794.1"/>
    </source>
</evidence>
<evidence type="ECO:0000256" key="3">
    <source>
        <dbReference type="ARBA" id="ARBA00023015"/>
    </source>
</evidence>
<dbReference type="PROSITE" id="PS50071">
    <property type="entry name" value="HOMEOBOX_2"/>
    <property type="match status" value="1"/>
</dbReference>
<accession>A0AAN7MGF2</accession>
<evidence type="ECO:0000256" key="8">
    <source>
        <dbReference type="ARBA" id="ARBA00024040"/>
    </source>
</evidence>
<gene>
    <name evidence="13" type="ORF">SAY86_004611</name>
</gene>
<evidence type="ECO:0000313" key="14">
    <source>
        <dbReference type="Proteomes" id="UP001346149"/>
    </source>
</evidence>
<dbReference type="AlphaFoldDB" id="A0AAN7MGF2"/>
<dbReference type="GO" id="GO:0099402">
    <property type="term" value="P:plant organ development"/>
    <property type="evidence" value="ECO:0007669"/>
    <property type="project" value="InterPro"/>
</dbReference>
<dbReference type="CDD" id="cd00086">
    <property type="entry name" value="homeodomain"/>
    <property type="match status" value="1"/>
</dbReference>
<feature type="domain" description="Homeobox" evidence="12">
    <location>
        <begin position="101"/>
        <end position="156"/>
    </location>
</feature>
<dbReference type="InterPro" id="IPR001356">
    <property type="entry name" value="HD"/>
</dbReference>
<comment type="similarity">
    <text evidence="8">Belongs to the WUS homeobox family.</text>
</comment>
<evidence type="ECO:0000256" key="7">
    <source>
        <dbReference type="ARBA" id="ARBA00023242"/>
    </source>
</evidence>
<keyword evidence="7 9" id="KW-0539">Nucleus</keyword>
<comment type="subcellular location">
    <subcellularLocation>
        <location evidence="1 9 10">Nucleus</location>
    </subcellularLocation>
</comment>
<keyword evidence="5 9" id="KW-0371">Homeobox</keyword>
<keyword evidence="4 9" id="KW-0238">DNA-binding</keyword>
<evidence type="ECO:0000256" key="6">
    <source>
        <dbReference type="ARBA" id="ARBA00023163"/>
    </source>
</evidence>
<protein>
    <recommendedName>
        <fullName evidence="12">Homeobox domain-containing protein</fullName>
    </recommendedName>
</protein>
<dbReference type="Gene3D" id="1.10.10.60">
    <property type="entry name" value="Homeodomain-like"/>
    <property type="match status" value="1"/>
</dbReference>
<dbReference type="PANTHER" id="PTHR45940:SF13">
    <property type="entry name" value="WUSCHEL-RELATED HOMEOBOX 1"/>
    <property type="match status" value="1"/>
</dbReference>
<dbReference type="GO" id="GO:0003700">
    <property type="term" value="F:DNA-binding transcription factor activity"/>
    <property type="evidence" value="ECO:0007669"/>
    <property type="project" value="InterPro"/>
</dbReference>
<evidence type="ECO:0000256" key="4">
    <source>
        <dbReference type="ARBA" id="ARBA00023125"/>
    </source>
</evidence>
<feature type="DNA-binding region" description="Homeobox" evidence="9">
    <location>
        <begin position="103"/>
        <end position="157"/>
    </location>
</feature>
<dbReference type="Proteomes" id="UP001346149">
    <property type="component" value="Unassembled WGS sequence"/>
</dbReference>
<name>A0AAN7MGF2_TRANT</name>
<dbReference type="SUPFAM" id="SSF46689">
    <property type="entry name" value="Homeodomain-like"/>
    <property type="match status" value="1"/>
</dbReference>
<dbReference type="InterPro" id="IPR044555">
    <property type="entry name" value="WUSCHEL-like"/>
</dbReference>
<keyword evidence="2" id="KW-0217">Developmental protein</keyword>
<evidence type="ECO:0000259" key="12">
    <source>
        <dbReference type="PROSITE" id="PS50071"/>
    </source>
</evidence>
<feature type="compositionally biased region" description="Polar residues" evidence="11">
    <location>
        <begin position="208"/>
        <end position="220"/>
    </location>
</feature>
<dbReference type="SMART" id="SM00389">
    <property type="entry name" value="HOX"/>
    <property type="match status" value="1"/>
</dbReference>
<organism evidence="13 14">
    <name type="scientific">Trapa natans</name>
    <name type="common">Water chestnut</name>
    <dbReference type="NCBI Taxonomy" id="22666"/>
    <lineage>
        <taxon>Eukaryota</taxon>
        <taxon>Viridiplantae</taxon>
        <taxon>Streptophyta</taxon>
        <taxon>Embryophyta</taxon>
        <taxon>Tracheophyta</taxon>
        <taxon>Spermatophyta</taxon>
        <taxon>Magnoliopsida</taxon>
        <taxon>eudicotyledons</taxon>
        <taxon>Gunneridae</taxon>
        <taxon>Pentapetalae</taxon>
        <taxon>rosids</taxon>
        <taxon>malvids</taxon>
        <taxon>Myrtales</taxon>
        <taxon>Lythraceae</taxon>
        <taxon>Trapa</taxon>
    </lineage>
</organism>
<dbReference type="GO" id="GO:0005634">
    <property type="term" value="C:nucleus"/>
    <property type="evidence" value="ECO:0007669"/>
    <property type="project" value="UniProtKB-SubCell"/>
</dbReference>
<evidence type="ECO:0000256" key="10">
    <source>
        <dbReference type="RuleBase" id="RU000682"/>
    </source>
</evidence>
<evidence type="ECO:0000256" key="9">
    <source>
        <dbReference type="PROSITE-ProRule" id="PRU00108"/>
    </source>
</evidence>
<dbReference type="GO" id="GO:0003677">
    <property type="term" value="F:DNA binding"/>
    <property type="evidence" value="ECO:0007669"/>
    <property type="project" value="UniProtKB-UniRule"/>
</dbReference>
<dbReference type="EMBL" id="JAXQNO010000001">
    <property type="protein sequence ID" value="KAK4804794.1"/>
    <property type="molecule type" value="Genomic_DNA"/>
</dbReference>
<feature type="region of interest" description="Disordered" evidence="11">
    <location>
        <begin position="200"/>
        <end position="227"/>
    </location>
</feature>
<proteinExistence type="inferred from homology"/>
<evidence type="ECO:0000256" key="11">
    <source>
        <dbReference type="SAM" id="MobiDB-lite"/>
    </source>
</evidence>
<dbReference type="PANTHER" id="PTHR45940">
    <property type="entry name" value="WUSCHEL-RELATED HOMEOBOX 1-RELATED"/>
    <property type="match status" value="1"/>
</dbReference>
<evidence type="ECO:0000256" key="5">
    <source>
        <dbReference type="ARBA" id="ARBA00023155"/>
    </source>
</evidence>
<keyword evidence="3" id="KW-0805">Transcription regulation</keyword>
<sequence length="429" mass="48415">MWKMGYNDGADLCMADSFNNGKFRSVIPKTISSATLGGGNSSGSGRNGPGIISSPCLIGLHGGATDVFSPNPNHIGMMSEQSKRESSPQQQVVVCSRWNPTREQLRTLEELYERGIRTPTADQIQHITVQLQQYGNIEGKNVFYWFQNHKARERTKRRREMESNDQLNLYDCIKREIKTLGKKEAEGAASTKKVLGVDQPHHHRANKNGINSHNSASPRMSTALEEENATAAIQKAVVKAGKGLERKPSSLERHHQWMNMIEHNGERHHQWMNMIEHNGESQCRLKNVNDTWAMMQHHQVSAYPPSTRFINTPAMDPKYSNNKYSDDHHRASFLKGLPPLCPAPLYCSVGSPQQEIFMNSHPLDISHRGEVDVAEENEFESSQTLELFPLRSGDGNGYTNDREIEMSASTINSFVAHPHQFFEFLPLKK</sequence>
<dbReference type="Pfam" id="PF00046">
    <property type="entry name" value="Homeodomain"/>
    <property type="match status" value="1"/>
</dbReference>
<dbReference type="InterPro" id="IPR009057">
    <property type="entry name" value="Homeodomain-like_sf"/>
</dbReference>
<evidence type="ECO:0000256" key="1">
    <source>
        <dbReference type="ARBA" id="ARBA00004123"/>
    </source>
</evidence>
<keyword evidence="14" id="KW-1185">Reference proteome</keyword>
<evidence type="ECO:0000256" key="2">
    <source>
        <dbReference type="ARBA" id="ARBA00022473"/>
    </source>
</evidence>
<reference evidence="13 14" key="1">
    <citation type="journal article" date="2023" name="Hortic Res">
        <title>Pangenome of water caltrop reveals structural variations and asymmetric subgenome divergence after allopolyploidization.</title>
        <authorList>
            <person name="Zhang X."/>
            <person name="Chen Y."/>
            <person name="Wang L."/>
            <person name="Yuan Y."/>
            <person name="Fang M."/>
            <person name="Shi L."/>
            <person name="Lu R."/>
            <person name="Comes H.P."/>
            <person name="Ma Y."/>
            <person name="Chen Y."/>
            <person name="Huang G."/>
            <person name="Zhou Y."/>
            <person name="Zheng Z."/>
            <person name="Qiu Y."/>
        </authorList>
    </citation>
    <scope>NUCLEOTIDE SEQUENCE [LARGE SCALE GENOMIC DNA]</scope>
    <source>
        <strain evidence="13">F231</strain>
    </source>
</reference>
<keyword evidence="6" id="KW-0804">Transcription</keyword>
<comment type="caution">
    <text evidence="13">The sequence shown here is derived from an EMBL/GenBank/DDBJ whole genome shotgun (WGS) entry which is preliminary data.</text>
</comment>